<dbReference type="EMBL" id="KY684083">
    <property type="protein sequence ID" value="ARF08626.1"/>
    <property type="molecule type" value="Genomic_DNA"/>
</dbReference>
<evidence type="ECO:0000256" key="1">
    <source>
        <dbReference type="PROSITE-ProRule" id="PRU00175"/>
    </source>
</evidence>
<evidence type="ECO:0000313" key="3">
    <source>
        <dbReference type="EMBL" id="ARF08626.1"/>
    </source>
</evidence>
<feature type="domain" description="RING-type" evidence="2">
    <location>
        <begin position="369"/>
        <end position="407"/>
    </location>
</feature>
<dbReference type="InterPro" id="IPR013083">
    <property type="entry name" value="Znf_RING/FYVE/PHD"/>
</dbReference>
<reference evidence="3" key="1">
    <citation type="journal article" date="2017" name="Science">
        <title>Giant viruses with an expanded complement of translation system components.</title>
        <authorList>
            <person name="Schulz F."/>
            <person name="Yutin N."/>
            <person name="Ivanova N.N."/>
            <person name="Ortega D.R."/>
            <person name="Lee T.K."/>
            <person name="Vierheilig J."/>
            <person name="Daims H."/>
            <person name="Horn M."/>
            <person name="Wagner M."/>
            <person name="Jensen G.J."/>
            <person name="Kyrpides N.C."/>
            <person name="Koonin E.V."/>
            <person name="Woyke T."/>
        </authorList>
    </citation>
    <scope>NUCLEOTIDE SEQUENCE</scope>
    <source>
        <strain evidence="3">CTV1</strain>
    </source>
</reference>
<keyword evidence="1" id="KW-0862">Zinc</keyword>
<proteinExistence type="predicted"/>
<protein>
    <submittedName>
        <fullName evidence="3">RING finger domain protein</fullName>
    </submittedName>
</protein>
<dbReference type="PROSITE" id="PS50089">
    <property type="entry name" value="ZF_RING_2"/>
    <property type="match status" value="1"/>
</dbReference>
<accession>A0A1V0SA91</accession>
<gene>
    <name evidence="3" type="ORF">Catovirus_1_676</name>
</gene>
<name>A0A1V0SA91_9VIRU</name>
<dbReference type="SUPFAM" id="SSF57850">
    <property type="entry name" value="RING/U-box"/>
    <property type="match status" value="1"/>
</dbReference>
<dbReference type="Gene3D" id="3.30.40.10">
    <property type="entry name" value="Zinc/RING finger domain, C3HC4 (zinc finger)"/>
    <property type="match status" value="1"/>
</dbReference>
<evidence type="ECO:0000259" key="2">
    <source>
        <dbReference type="PROSITE" id="PS50089"/>
    </source>
</evidence>
<keyword evidence="1" id="KW-0863">Zinc-finger</keyword>
<organism evidence="3">
    <name type="scientific">Catovirus CTV1</name>
    <dbReference type="NCBI Taxonomy" id="1977631"/>
    <lineage>
        <taxon>Viruses</taxon>
        <taxon>Varidnaviria</taxon>
        <taxon>Bamfordvirae</taxon>
        <taxon>Nucleocytoviricota</taxon>
        <taxon>Megaviricetes</taxon>
        <taxon>Imitervirales</taxon>
        <taxon>Mimiviridae</taxon>
        <taxon>Klosneuvirinae</taxon>
        <taxon>Catovirus</taxon>
    </lineage>
</organism>
<dbReference type="InterPro" id="IPR001841">
    <property type="entry name" value="Znf_RING"/>
</dbReference>
<keyword evidence="1" id="KW-0479">Metal-binding</keyword>
<sequence length="440" mass="52248">MTDINTLIKDYDSDILLKNIIDNKINIDLVDVTINDITIKRVFVDKNISLLSILFDKMEVSKENYKNILKFVEKQSVFHNITNIILFNLGNKYKPHNIKYFVYHKRAYEEFNNLESGYNLFKYYQKMGIKNDIYDDIIKNYSNDDFKYVFLLEKIVENYHSLLTDDLYNTCRKYINLEADPSLIVCYKSMEYLLNKNSLNESFDLLFEICKKFGYTEGTFVLYDCLEFIVSKKQFPYILILYLKYDNSDYNSDDLWQLFIKNKILTDDKFIIKQLTNFTIEDNEYKKHICKKILHLNESLKTCLYLLSVGYQEPMVIDKICQYKDIFNAHCKFITNFDLFVYNLNQKTFQVTDDHINDNLLTNIIDLECPICLSETKSIELNCCNANICKECLLKSMSIKTICPFCNQTIKIKQNNNSNINFFIGYDNFMKEPLHIQIIL</sequence>
<dbReference type="GO" id="GO:0008270">
    <property type="term" value="F:zinc ion binding"/>
    <property type="evidence" value="ECO:0007669"/>
    <property type="project" value="UniProtKB-KW"/>
</dbReference>